<evidence type="ECO:0000256" key="1">
    <source>
        <dbReference type="SAM" id="MobiDB-lite"/>
    </source>
</evidence>
<dbReference type="AlphaFoldDB" id="M4C182"/>
<dbReference type="GO" id="GO:0005829">
    <property type="term" value="C:cytosol"/>
    <property type="evidence" value="ECO:0007669"/>
    <property type="project" value="TreeGrafter"/>
</dbReference>
<dbReference type="InterPro" id="IPR007518">
    <property type="entry name" value="MINDY"/>
</dbReference>
<feature type="compositionally biased region" description="Low complexity" evidence="1">
    <location>
        <begin position="548"/>
        <end position="558"/>
    </location>
</feature>
<dbReference type="GO" id="GO:0016807">
    <property type="term" value="F:cysteine-type carboxypeptidase activity"/>
    <property type="evidence" value="ECO:0007669"/>
    <property type="project" value="TreeGrafter"/>
</dbReference>
<feature type="region of interest" description="Disordered" evidence="1">
    <location>
        <begin position="522"/>
        <end position="573"/>
    </location>
</feature>
<accession>M4C182</accession>
<reference evidence="3" key="2">
    <citation type="submission" date="2015-06" db="UniProtKB">
        <authorList>
            <consortium name="EnsemblProtists"/>
        </authorList>
    </citation>
    <scope>IDENTIFICATION</scope>
    <source>
        <strain evidence="3">Emoy2</strain>
    </source>
</reference>
<evidence type="ECO:0000313" key="3">
    <source>
        <dbReference type="EnsemblProtists" id="HpaP812820"/>
    </source>
</evidence>
<dbReference type="GO" id="GO:0004843">
    <property type="term" value="F:cysteine-type deubiquitinase activity"/>
    <property type="evidence" value="ECO:0007669"/>
    <property type="project" value="InterPro"/>
</dbReference>
<keyword evidence="4" id="KW-1185">Reference proteome</keyword>
<protein>
    <recommendedName>
        <fullName evidence="2">MINDY deubiquitinase domain-containing protein</fullName>
    </recommendedName>
</protein>
<dbReference type="VEuPathDB" id="FungiDB:HpaG812820"/>
<feature type="region of interest" description="Disordered" evidence="1">
    <location>
        <begin position="401"/>
        <end position="427"/>
    </location>
</feature>
<dbReference type="PANTHER" id="PTHR18063">
    <property type="entry name" value="NF-E2 INDUCIBLE PROTEIN"/>
    <property type="match status" value="1"/>
</dbReference>
<dbReference type="Pfam" id="PF04424">
    <property type="entry name" value="MINDY_DUB"/>
    <property type="match status" value="2"/>
</dbReference>
<name>M4C182_HYAAE</name>
<dbReference type="EnsemblProtists" id="HpaT812820">
    <property type="protein sequence ID" value="HpaP812820"/>
    <property type="gene ID" value="HpaG812820"/>
</dbReference>
<reference evidence="4" key="1">
    <citation type="journal article" date="2010" name="Science">
        <title>Signatures of adaptation to obligate biotrophy in the Hyaloperonospora arabidopsidis genome.</title>
        <authorList>
            <person name="Baxter L."/>
            <person name="Tripathy S."/>
            <person name="Ishaque N."/>
            <person name="Boot N."/>
            <person name="Cabral A."/>
            <person name="Kemen E."/>
            <person name="Thines M."/>
            <person name="Ah-Fong A."/>
            <person name="Anderson R."/>
            <person name="Badejoko W."/>
            <person name="Bittner-Eddy P."/>
            <person name="Boore J.L."/>
            <person name="Chibucos M.C."/>
            <person name="Coates M."/>
            <person name="Dehal P."/>
            <person name="Delehaunty K."/>
            <person name="Dong S."/>
            <person name="Downton P."/>
            <person name="Dumas B."/>
            <person name="Fabro G."/>
            <person name="Fronick C."/>
            <person name="Fuerstenberg S.I."/>
            <person name="Fulton L."/>
            <person name="Gaulin E."/>
            <person name="Govers F."/>
            <person name="Hughes L."/>
            <person name="Humphray S."/>
            <person name="Jiang R.H."/>
            <person name="Judelson H."/>
            <person name="Kamoun S."/>
            <person name="Kyung K."/>
            <person name="Meijer H."/>
            <person name="Minx P."/>
            <person name="Morris P."/>
            <person name="Nelson J."/>
            <person name="Phuntumart V."/>
            <person name="Qutob D."/>
            <person name="Rehmany A."/>
            <person name="Rougon-Cardoso A."/>
            <person name="Ryden P."/>
            <person name="Torto-Alalibo T."/>
            <person name="Studholme D."/>
            <person name="Wang Y."/>
            <person name="Win J."/>
            <person name="Wood J."/>
            <person name="Clifton S.W."/>
            <person name="Rogers J."/>
            <person name="Van den Ackerveken G."/>
            <person name="Jones J.D."/>
            <person name="McDowell J.M."/>
            <person name="Beynon J."/>
            <person name="Tyler B.M."/>
        </authorList>
    </citation>
    <scope>NUCLEOTIDE SEQUENCE [LARGE SCALE GENOMIC DNA]</scope>
    <source>
        <strain evidence="4">Emoy2</strain>
    </source>
</reference>
<feature type="domain" description="MINDY deubiquitinase" evidence="2">
    <location>
        <begin position="67"/>
        <end position="144"/>
    </location>
</feature>
<feature type="region of interest" description="Disordered" evidence="1">
    <location>
        <begin position="212"/>
        <end position="240"/>
    </location>
</feature>
<feature type="compositionally biased region" description="Low complexity" evidence="1">
    <location>
        <begin position="414"/>
        <end position="423"/>
    </location>
</feature>
<dbReference type="EMBL" id="JH598090">
    <property type="status" value="NOT_ANNOTATED_CDS"/>
    <property type="molecule type" value="Genomic_DNA"/>
</dbReference>
<dbReference type="InterPro" id="IPR033979">
    <property type="entry name" value="MINDY_domain"/>
</dbReference>
<feature type="domain" description="MINDY deubiquitinase" evidence="2">
    <location>
        <begin position="243"/>
        <end position="351"/>
    </location>
</feature>
<dbReference type="PANTHER" id="PTHR18063:SF6">
    <property type="entry name" value="UBIQUITIN CARBOXYL-TERMINAL HYDROLASE"/>
    <property type="match status" value="1"/>
</dbReference>
<dbReference type="STRING" id="559515.M4C182"/>
<dbReference type="Proteomes" id="UP000011713">
    <property type="component" value="Unassembled WGS sequence"/>
</dbReference>
<organism evidence="3 4">
    <name type="scientific">Hyaloperonospora arabidopsidis (strain Emoy2)</name>
    <name type="common">Downy mildew agent</name>
    <name type="synonym">Peronospora arabidopsidis</name>
    <dbReference type="NCBI Taxonomy" id="559515"/>
    <lineage>
        <taxon>Eukaryota</taxon>
        <taxon>Sar</taxon>
        <taxon>Stramenopiles</taxon>
        <taxon>Oomycota</taxon>
        <taxon>Peronosporomycetes</taxon>
        <taxon>Peronosporales</taxon>
        <taxon>Peronosporaceae</taxon>
        <taxon>Hyaloperonospora</taxon>
    </lineage>
</organism>
<evidence type="ECO:0000313" key="4">
    <source>
        <dbReference type="Proteomes" id="UP000011713"/>
    </source>
</evidence>
<sequence>MYPSGKDATPTTALWIKSAWFMLPRTCLKVGSSIITGKRGTCGSRSSGRLRSMQRSKRGRVWVMDEAYAVKQTEFLGKTLRYVCQNGNGPCPLLAIANVLLLRGQLTLEGAVTSFGFVGARDLMRLVQQRLLETNPPLIERLVDYRGVLLTEEENRRKIGAEEKKHKGDAVLPDAAVVHAEKEGAMPALVSVPAPLEVQTVGLRDLSLDAANDASAVPNGPGSVDLDVSTSSPQKSPSQQTVQAMMKERHMSDADAVVTATTLLEEGPVLDAFFSATASQLTYYGLVKLHEGIRERQLCVFFRNNHFSTLFKFGGKLYLLITDAGYLDEPTVVWELLNEIDGDTEYLDAHFRPVTSSEQQTSILTQQQEQEQAEKQTLQEARALSLAKCVSPIHAKQEVSAGADAQAAEHAVPSGESVSESVGRNVDNVTDPDYLLALKIQQEEEELARGSGHVSSPHLSNAVERDPAGNSHNEGNVKRNGSGGQDDDYGHDTSTTGLADDVVAANGQLLLSEAQRRAEQYYEEHKRQVDAQTRQCEQEQERLRQRHSQQQQQRPARSSQRRRISESSDCTVS</sequence>
<feature type="compositionally biased region" description="Low complexity" evidence="1">
    <location>
        <begin position="228"/>
        <end position="240"/>
    </location>
</feature>
<proteinExistence type="predicted"/>
<dbReference type="GO" id="GO:0071108">
    <property type="term" value="P:protein K48-linked deubiquitination"/>
    <property type="evidence" value="ECO:0007669"/>
    <property type="project" value="TreeGrafter"/>
</dbReference>
<feature type="region of interest" description="Disordered" evidence="1">
    <location>
        <begin position="446"/>
        <end position="497"/>
    </location>
</feature>
<dbReference type="HOGENOM" id="CLU_022566_4_0_1"/>
<dbReference type="GO" id="GO:0071944">
    <property type="term" value="C:cell periphery"/>
    <property type="evidence" value="ECO:0007669"/>
    <property type="project" value="TreeGrafter"/>
</dbReference>
<evidence type="ECO:0000259" key="2">
    <source>
        <dbReference type="Pfam" id="PF04424"/>
    </source>
</evidence>
<dbReference type="InParanoid" id="M4C182"/>
<dbReference type="eggNOG" id="KOG2427">
    <property type="taxonomic scope" value="Eukaryota"/>
</dbReference>
<dbReference type="GO" id="GO:1990380">
    <property type="term" value="F:K48-linked deubiquitinase activity"/>
    <property type="evidence" value="ECO:0007669"/>
    <property type="project" value="InterPro"/>
</dbReference>